<evidence type="ECO:0000256" key="3">
    <source>
        <dbReference type="SAM" id="SignalP"/>
    </source>
</evidence>
<feature type="signal peptide" evidence="3">
    <location>
        <begin position="1"/>
        <end position="24"/>
    </location>
</feature>
<name>A0ABT3U3X2_9ACTN</name>
<dbReference type="EMBL" id="JAPHNL010000330">
    <property type="protein sequence ID" value="MCX3064029.1"/>
    <property type="molecule type" value="Genomic_DNA"/>
</dbReference>
<feature type="transmembrane region" description="Helical" evidence="2">
    <location>
        <begin position="164"/>
        <end position="183"/>
    </location>
</feature>
<evidence type="ECO:0008006" key="6">
    <source>
        <dbReference type="Google" id="ProtNLM"/>
    </source>
</evidence>
<organism evidence="4 5">
    <name type="scientific">Streptomyces beihaiensis</name>
    <dbReference type="NCBI Taxonomy" id="2984495"/>
    <lineage>
        <taxon>Bacteria</taxon>
        <taxon>Bacillati</taxon>
        <taxon>Actinomycetota</taxon>
        <taxon>Actinomycetes</taxon>
        <taxon>Kitasatosporales</taxon>
        <taxon>Streptomycetaceae</taxon>
        <taxon>Streptomyces</taxon>
    </lineage>
</organism>
<feature type="region of interest" description="Disordered" evidence="1">
    <location>
        <begin position="122"/>
        <end position="154"/>
    </location>
</feature>
<protein>
    <recommendedName>
        <fullName evidence="6">Lipoprotein</fullName>
    </recommendedName>
</protein>
<sequence>MRRPALAAAAATLAALALTGPAHADGQPPDDPPLGEQQPSFSVTPDPAVPGSSVTVSVSGGCTARSATATSSAFAEKVELSTGSAGIYTGTADIRKTAVTGTATVTVTCGDGGTSTYDMKVRADGDGGRRRPDDHRPAGTLPKGVQAGVGPDHDRTTVGDAVQLGLGGLLMAGATVSGVVYTVRRRAWR</sequence>
<comment type="caution">
    <text evidence="4">The sequence shown here is derived from an EMBL/GenBank/DDBJ whole genome shotgun (WGS) entry which is preliminary data.</text>
</comment>
<evidence type="ECO:0000313" key="5">
    <source>
        <dbReference type="Proteomes" id="UP001163064"/>
    </source>
</evidence>
<evidence type="ECO:0000256" key="2">
    <source>
        <dbReference type="SAM" id="Phobius"/>
    </source>
</evidence>
<reference evidence="4" key="1">
    <citation type="submission" date="2022-10" db="EMBL/GenBank/DDBJ databases">
        <title>Streptomyces beihaiensis sp. nov., a chitin degrading actinobacterium, isolated from shrimp pond soil.</title>
        <authorList>
            <person name="Xie J."/>
            <person name="Shen N."/>
        </authorList>
    </citation>
    <scope>NUCLEOTIDE SEQUENCE</scope>
    <source>
        <strain evidence="4">GXMU-J5</strain>
    </source>
</reference>
<gene>
    <name evidence="4" type="ORF">OFY01_30585</name>
</gene>
<keyword evidence="5" id="KW-1185">Reference proteome</keyword>
<evidence type="ECO:0000256" key="1">
    <source>
        <dbReference type="SAM" id="MobiDB-lite"/>
    </source>
</evidence>
<dbReference type="RefSeq" id="WP_266605450.1">
    <property type="nucleotide sequence ID" value="NZ_JAPHNL010000330.1"/>
</dbReference>
<accession>A0ABT3U3X2</accession>
<dbReference type="Proteomes" id="UP001163064">
    <property type="component" value="Unassembled WGS sequence"/>
</dbReference>
<evidence type="ECO:0000313" key="4">
    <source>
        <dbReference type="EMBL" id="MCX3064029.1"/>
    </source>
</evidence>
<keyword evidence="3" id="KW-0732">Signal</keyword>
<feature type="compositionally biased region" description="Basic and acidic residues" evidence="1">
    <location>
        <begin position="122"/>
        <end position="137"/>
    </location>
</feature>
<feature type="region of interest" description="Disordered" evidence="1">
    <location>
        <begin position="19"/>
        <end position="54"/>
    </location>
</feature>
<keyword evidence="2" id="KW-0472">Membrane</keyword>
<proteinExistence type="predicted"/>
<keyword evidence="2" id="KW-0812">Transmembrane</keyword>
<feature type="chain" id="PRO_5047490930" description="Lipoprotein" evidence="3">
    <location>
        <begin position="25"/>
        <end position="189"/>
    </location>
</feature>
<keyword evidence="2" id="KW-1133">Transmembrane helix</keyword>